<dbReference type="PANTHER" id="PTHR43656">
    <property type="entry name" value="BINDING OXIDOREDUCTASE, PUTATIVE (AFU_ORTHOLOGUE AFUA_2G08260)-RELATED"/>
    <property type="match status" value="1"/>
</dbReference>
<evidence type="ECO:0000313" key="4">
    <source>
        <dbReference type="EMBL" id="CAI9966213.1"/>
    </source>
</evidence>
<dbReference type="EMBL" id="CAXDID020000059">
    <property type="protein sequence ID" value="CAL6009593.1"/>
    <property type="molecule type" value="Genomic_DNA"/>
</dbReference>
<dbReference type="InterPro" id="IPR013785">
    <property type="entry name" value="Aldolase_TIM"/>
</dbReference>
<evidence type="ECO:0000313" key="6">
    <source>
        <dbReference type="Proteomes" id="UP001642409"/>
    </source>
</evidence>
<keyword evidence="6" id="KW-1185">Reference proteome</keyword>
<reference evidence="4" key="1">
    <citation type="submission" date="2023-06" db="EMBL/GenBank/DDBJ databases">
        <authorList>
            <person name="Kurt Z."/>
        </authorList>
    </citation>
    <scope>NUCLEOTIDE SEQUENCE</scope>
</reference>
<dbReference type="GO" id="GO:0016491">
    <property type="term" value="F:oxidoreductase activity"/>
    <property type="evidence" value="ECO:0007669"/>
    <property type="project" value="UniProtKB-KW"/>
</dbReference>
<dbReference type="AlphaFoldDB" id="A0AA86R4Y5"/>
<dbReference type="GO" id="GO:0010181">
    <property type="term" value="F:FMN binding"/>
    <property type="evidence" value="ECO:0007669"/>
    <property type="project" value="InterPro"/>
</dbReference>
<dbReference type="PANTHER" id="PTHR43656:SF2">
    <property type="entry name" value="BINDING OXIDOREDUCTASE, PUTATIVE (AFU_ORTHOLOGUE AFUA_2G08260)-RELATED"/>
    <property type="match status" value="1"/>
</dbReference>
<dbReference type="InterPro" id="IPR051799">
    <property type="entry name" value="NADH_flavin_oxidoreductase"/>
</dbReference>
<sequence length="336" mass="37386">MFTQYTIANLQLENRSVRSATATGTCEVTSGIPEQQFYKLYQSLARGHPGLIIQEHAFVSLRGNAGPKHLGIHSDDMIKYHKKANDLMRAANSSIRICCQLAHAGPNGIATDKIDVNTATISDLEEVVQQFLEAAVRAQQAGYDCVELHSAHTYLLSQSISNYYNKRTDCYNPTEFKLLKDVLTAIRTVNIPIGVKLQCDDFFEGFGMDAKNTCTILNQLNFDFVEISGGDVAGKAKYGTIRQGKDTYYYRHVIAEMKSQNLLNKQPVIVTGGFENIQDAQIALDDGVPLVGFARKFLRNDQFLVEEDTKKCIRCNQCIGKLVQGQSAECPLQVKQ</sequence>
<dbReference type="Gene3D" id="3.20.20.70">
    <property type="entry name" value="Aldolase class I"/>
    <property type="match status" value="1"/>
</dbReference>
<evidence type="ECO:0000313" key="5">
    <source>
        <dbReference type="EMBL" id="CAL6009593.1"/>
    </source>
</evidence>
<feature type="domain" description="NADH:flavin oxidoreductase/NADH oxidase N-terminal" evidence="3">
    <location>
        <begin position="2"/>
        <end position="304"/>
    </location>
</feature>
<reference evidence="5 6" key="2">
    <citation type="submission" date="2024-07" db="EMBL/GenBank/DDBJ databases">
        <authorList>
            <person name="Akdeniz Z."/>
        </authorList>
    </citation>
    <scope>NUCLEOTIDE SEQUENCE [LARGE SCALE GENOMIC DNA]</scope>
</reference>
<dbReference type="SUPFAM" id="SSF51395">
    <property type="entry name" value="FMN-linked oxidoreductases"/>
    <property type="match status" value="1"/>
</dbReference>
<dbReference type="Pfam" id="PF00724">
    <property type="entry name" value="Oxidored_FMN"/>
    <property type="match status" value="1"/>
</dbReference>
<evidence type="ECO:0000259" key="3">
    <source>
        <dbReference type="Pfam" id="PF00724"/>
    </source>
</evidence>
<proteinExistence type="predicted"/>
<comment type="caution">
    <text evidence="4">The sequence shown here is derived from an EMBL/GenBank/DDBJ whole genome shotgun (WGS) entry which is preliminary data.</text>
</comment>
<keyword evidence="2" id="KW-0560">Oxidoreductase</keyword>
<keyword evidence="1" id="KW-0285">Flavoprotein</keyword>
<dbReference type="InterPro" id="IPR001155">
    <property type="entry name" value="OxRdtase_FMN_N"/>
</dbReference>
<evidence type="ECO:0000256" key="2">
    <source>
        <dbReference type="ARBA" id="ARBA00023002"/>
    </source>
</evidence>
<dbReference type="EMBL" id="CATOUU010000998">
    <property type="protein sequence ID" value="CAI9966213.1"/>
    <property type="molecule type" value="Genomic_DNA"/>
</dbReference>
<name>A0AA86R4Y5_9EUKA</name>
<organism evidence="4">
    <name type="scientific">Hexamita inflata</name>
    <dbReference type="NCBI Taxonomy" id="28002"/>
    <lineage>
        <taxon>Eukaryota</taxon>
        <taxon>Metamonada</taxon>
        <taxon>Diplomonadida</taxon>
        <taxon>Hexamitidae</taxon>
        <taxon>Hexamitinae</taxon>
        <taxon>Hexamita</taxon>
    </lineage>
</organism>
<gene>
    <name evidence="5" type="ORF">HINF_LOCUS21680</name>
    <name evidence="4" type="ORF">HINF_LOCUS53858</name>
</gene>
<evidence type="ECO:0000256" key="1">
    <source>
        <dbReference type="ARBA" id="ARBA00022630"/>
    </source>
</evidence>
<dbReference type="Proteomes" id="UP001642409">
    <property type="component" value="Unassembled WGS sequence"/>
</dbReference>
<protein>
    <submittedName>
        <fullName evidence="4">FAD/FMN dependent oxidoreductase</fullName>
    </submittedName>
    <submittedName>
        <fullName evidence="5">FAD/FMN_dependent oxidoreductase</fullName>
    </submittedName>
</protein>
<accession>A0AA86R4Y5</accession>